<organism evidence="2 3">
    <name type="scientific">Dendrobium nobile</name>
    <name type="common">Orchid</name>
    <dbReference type="NCBI Taxonomy" id="94219"/>
    <lineage>
        <taxon>Eukaryota</taxon>
        <taxon>Viridiplantae</taxon>
        <taxon>Streptophyta</taxon>
        <taxon>Embryophyta</taxon>
        <taxon>Tracheophyta</taxon>
        <taxon>Spermatophyta</taxon>
        <taxon>Magnoliopsida</taxon>
        <taxon>Liliopsida</taxon>
        <taxon>Asparagales</taxon>
        <taxon>Orchidaceae</taxon>
        <taxon>Epidendroideae</taxon>
        <taxon>Malaxideae</taxon>
        <taxon>Dendrobiinae</taxon>
        <taxon>Dendrobium</taxon>
    </lineage>
</organism>
<name>A0A8T3B0F0_DENNO</name>
<comment type="caution">
    <text evidence="2">The sequence shown here is derived from an EMBL/GenBank/DDBJ whole genome shotgun (WGS) entry which is preliminary data.</text>
</comment>
<evidence type="ECO:0000313" key="2">
    <source>
        <dbReference type="EMBL" id="KAI0502276.1"/>
    </source>
</evidence>
<sequence>MSPLVKFKGVQYRSVDCHSIPTKARRKRRVQEKEARAGGRSPSRFPLLSQPRGSSSTEPPATPALLQLQPPRRLNLPHSATSPVRATYHQAELKASSSS</sequence>
<reference evidence="2" key="1">
    <citation type="journal article" date="2022" name="Front. Genet.">
        <title>Chromosome-Scale Assembly of the Dendrobium nobile Genome Provides Insights Into the Molecular Mechanism of the Biosynthesis of the Medicinal Active Ingredient of Dendrobium.</title>
        <authorList>
            <person name="Xu Q."/>
            <person name="Niu S.-C."/>
            <person name="Li K.-L."/>
            <person name="Zheng P.-J."/>
            <person name="Zhang X.-J."/>
            <person name="Jia Y."/>
            <person name="Liu Y."/>
            <person name="Niu Y.-X."/>
            <person name="Yu L.-H."/>
            <person name="Chen D.-F."/>
            <person name="Zhang G.-Q."/>
        </authorList>
    </citation>
    <scope>NUCLEOTIDE SEQUENCE</scope>
    <source>
        <tissue evidence="2">Leaf</tissue>
    </source>
</reference>
<dbReference type="AlphaFoldDB" id="A0A8T3B0F0"/>
<protein>
    <submittedName>
        <fullName evidence="2">Uncharacterized protein</fullName>
    </submittedName>
</protein>
<evidence type="ECO:0000313" key="3">
    <source>
        <dbReference type="Proteomes" id="UP000829196"/>
    </source>
</evidence>
<dbReference type="Proteomes" id="UP000829196">
    <property type="component" value="Unassembled WGS sequence"/>
</dbReference>
<feature type="region of interest" description="Disordered" evidence="1">
    <location>
        <begin position="18"/>
        <end position="99"/>
    </location>
</feature>
<gene>
    <name evidence="2" type="ORF">KFK09_017223</name>
</gene>
<evidence type="ECO:0000256" key="1">
    <source>
        <dbReference type="SAM" id="MobiDB-lite"/>
    </source>
</evidence>
<dbReference type="SMR" id="A0A8T3B0F0"/>
<proteinExistence type="predicted"/>
<accession>A0A8T3B0F0</accession>
<feature type="compositionally biased region" description="Low complexity" evidence="1">
    <location>
        <begin position="63"/>
        <end position="77"/>
    </location>
</feature>
<dbReference type="EMBL" id="JAGYWB010000012">
    <property type="protein sequence ID" value="KAI0502276.1"/>
    <property type="molecule type" value="Genomic_DNA"/>
</dbReference>
<keyword evidence="3" id="KW-1185">Reference proteome</keyword>